<name>A0ACC2PWZ8_9HYME</name>
<proteinExistence type="predicted"/>
<comment type="caution">
    <text evidence="1">The sequence shown here is derived from an EMBL/GenBank/DDBJ whole genome shotgun (WGS) entry which is preliminary data.</text>
</comment>
<organism evidence="1 2">
    <name type="scientific">Eretmocerus hayati</name>
    <dbReference type="NCBI Taxonomy" id="131215"/>
    <lineage>
        <taxon>Eukaryota</taxon>
        <taxon>Metazoa</taxon>
        <taxon>Ecdysozoa</taxon>
        <taxon>Arthropoda</taxon>
        <taxon>Hexapoda</taxon>
        <taxon>Insecta</taxon>
        <taxon>Pterygota</taxon>
        <taxon>Neoptera</taxon>
        <taxon>Endopterygota</taxon>
        <taxon>Hymenoptera</taxon>
        <taxon>Apocrita</taxon>
        <taxon>Proctotrupomorpha</taxon>
        <taxon>Chalcidoidea</taxon>
        <taxon>Aphelinidae</taxon>
        <taxon>Aphelininae</taxon>
        <taxon>Eretmocerus</taxon>
    </lineage>
</organism>
<dbReference type="Proteomes" id="UP001239111">
    <property type="component" value="Chromosome 1"/>
</dbReference>
<gene>
    <name evidence="1" type="ORF">QAD02_023944</name>
</gene>
<dbReference type="EMBL" id="CM056741">
    <property type="protein sequence ID" value="KAJ8688149.1"/>
    <property type="molecule type" value="Genomic_DNA"/>
</dbReference>
<protein>
    <submittedName>
        <fullName evidence="1">Uncharacterized protein</fullName>
    </submittedName>
</protein>
<sequence>MSYIIQVSDQENEEPIEIPAEYDGTLPLSTVSAQFPGACGLKYRNPDSRVMRGLRLVDGRLYPPLEGWGKIVYVCVFPKVMNLCKCGQFKDGIRQPNQNLVPQQACQPQESSGNINRIGSLLPLPKQNAPFLPLPTPIAPLLPLPKEIVPLLPLPNLPLPAPAYQMHADHNQQRRRRGGRNRGFKGGRNRGFRNKYKIKIQHLSHSSRTFKTEY</sequence>
<accession>A0ACC2PWZ8</accession>
<evidence type="ECO:0000313" key="2">
    <source>
        <dbReference type="Proteomes" id="UP001239111"/>
    </source>
</evidence>
<evidence type="ECO:0000313" key="1">
    <source>
        <dbReference type="EMBL" id="KAJ8688149.1"/>
    </source>
</evidence>
<keyword evidence="2" id="KW-1185">Reference proteome</keyword>
<reference evidence="1" key="1">
    <citation type="submission" date="2023-04" db="EMBL/GenBank/DDBJ databases">
        <title>A chromosome-level genome assembly of the parasitoid wasp Eretmocerus hayati.</title>
        <authorList>
            <person name="Zhong Y."/>
            <person name="Liu S."/>
            <person name="Liu Y."/>
        </authorList>
    </citation>
    <scope>NUCLEOTIDE SEQUENCE</scope>
    <source>
        <strain evidence="1">ZJU_SS_LIU_2023</strain>
    </source>
</reference>